<feature type="transmembrane region" description="Helical" evidence="1">
    <location>
        <begin position="43"/>
        <end position="62"/>
    </location>
</feature>
<dbReference type="Proteomes" id="UP000316213">
    <property type="component" value="Unassembled WGS sequence"/>
</dbReference>
<evidence type="ECO:0000313" key="2">
    <source>
        <dbReference type="EMBL" id="TWT87805.1"/>
    </source>
</evidence>
<evidence type="ECO:0008006" key="4">
    <source>
        <dbReference type="Google" id="ProtNLM"/>
    </source>
</evidence>
<feature type="transmembrane region" description="Helical" evidence="1">
    <location>
        <begin position="68"/>
        <end position="88"/>
    </location>
</feature>
<dbReference type="RefSeq" id="WP_146582382.1">
    <property type="nucleotide sequence ID" value="NZ_SJPM01000026.1"/>
</dbReference>
<organism evidence="2 3">
    <name type="scientific">Neorhodopirellula pilleata</name>
    <dbReference type="NCBI Taxonomy" id="2714738"/>
    <lineage>
        <taxon>Bacteria</taxon>
        <taxon>Pseudomonadati</taxon>
        <taxon>Planctomycetota</taxon>
        <taxon>Planctomycetia</taxon>
        <taxon>Pirellulales</taxon>
        <taxon>Pirellulaceae</taxon>
        <taxon>Neorhodopirellula</taxon>
    </lineage>
</organism>
<evidence type="ECO:0000313" key="3">
    <source>
        <dbReference type="Proteomes" id="UP000316213"/>
    </source>
</evidence>
<feature type="transmembrane region" description="Helical" evidence="1">
    <location>
        <begin position="140"/>
        <end position="158"/>
    </location>
</feature>
<gene>
    <name evidence="2" type="ORF">Pla100_59000</name>
</gene>
<dbReference type="OrthoDB" id="8480418at2"/>
<keyword evidence="1" id="KW-1133">Transmembrane helix</keyword>
<protein>
    <recommendedName>
        <fullName evidence="4">Ferric reductase like transmembrane component</fullName>
    </recommendedName>
</protein>
<keyword evidence="1" id="KW-0812">Transmembrane</keyword>
<dbReference type="EMBL" id="SJPM01000026">
    <property type="protein sequence ID" value="TWT87805.1"/>
    <property type="molecule type" value="Genomic_DNA"/>
</dbReference>
<reference evidence="2 3" key="1">
    <citation type="submission" date="2019-02" db="EMBL/GenBank/DDBJ databases">
        <title>Deep-cultivation of Planctomycetes and their phenomic and genomic characterization uncovers novel biology.</title>
        <authorList>
            <person name="Wiegand S."/>
            <person name="Jogler M."/>
            <person name="Boedeker C."/>
            <person name="Pinto D."/>
            <person name="Vollmers J."/>
            <person name="Rivas-Marin E."/>
            <person name="Kohn T."/>
            <person name="Peeters S.H."/>
            <person name="Heuer A."/>
            <person name="Rast P."/>
            <person name="Oberbeckmann S."/>
            <person name="Bunk B."/>
            <person name="Jeske O."/>
            <person name="Meyerdierks A."/>
            <person name="Storesund J.E."/>
            <person name="Kallscheuer N."/>
            <person name="Luecker S."/>
            <person name="Lage O.M."/>
            <person name="Pohl T."/>
            <person name="Merkel B.J."/>
            <person name="Hornburger P."/>
            <person name="Mueller R.-W."/>
            <person name="Bruemmer F."/>
            <person name="Labrenz M."/>
            <person name="Spormann A.M."/>
            <person name="Op Den Camp H."/>
            <person name="Overmann J."/>
            <person name="Amann R."/>
            <person name="Jetten M.S.M."/>
            <person name="Mascher T."/>
            <person name="Medema M.H."/>
            <person name="Devos D.P."/>
            <person name="Kaster A.-K."/>
            <person name="Ovreas L."/>
            <person name="Rohde M."/>
            <person name="Galperin M.Y."/>
            <person name="Jogler C."/>
        </authorList>
    </citation>
    <scope>NUCLEOTIDE SEQUENCE [LARGE SCALE GENOMIC DNA]</scope>
    <source>
        <strain evidence="2 3">Pla100</strain>
    </source>
</reference>
<accession>A0A5C5ZKW4</accession>
<evidence type="ECO:0000256" key="1">
    <source>
        <dbReference type="SAM" id="Phobius"/>
    </source>
</evidence>
<comment type="caution">
    <text evidence="2">The sequence shown here is derived from an EMBL/GenBank/DDBJ whole genome shotgun (WGS) entry which is preliminary data.</text>
</comment>
<keyword evidence="3" id="KW-1185">Reference proteome</keyword>
<feature type="transmembrane region" description="Helical" evidence="1">
    <location>
        <begin position="108"/>
        <end position="128"/>
    </location>
</feature>
<feature type="transmembrane region" description="Helical" evidence="1">
    <location>
        <begin position="283"/>
        <end position="309"/>
    </location>
</feature>
<proteinExistence type="predicted"/>
<sequence length="311" mass="35723">MSTIERRRPASAKKPFQWTEPLQRGLEWMIGAGTSYSFRRRRFVSLISVGLSLTVMSAIVAYVDAMMWHRGVMTGWTLMACLVMLTTIGVRRRVPGLRLGTMSTWTQVHIYTGLFSIGMFLLHTPTIWRGRFIADGYFEGSLSTLFWFVSGSGIYGLIASRRLPVRLSTVGEQIRFDQIQWRRHQIADLATEEISELKSFAAITVLGEFHENYLNRFFQRPPTLAYLVFPNSVRRRRMMAGLLELNRYLDEEGKIASGRLAGLVRHRDDLDYQYALQLRLRMWVWVHATASIALLVMAIIHGILALRFLGT</sequence>
<keyword evidence="1" id="KW-0472">Membrane</keyword>
<dbReference type="AlphaFoldDB" id="A0A5C5ZKW4"/>
<name>A0A5C5ZKW4_9BACT</name>